<keyword evidence="3 4" id="KW-0732">Signal</keyword>
<sequence>MKKLLVVLLSLAMLLCCSGFAEGETYEVAVLIGDRTATYASWLAQSFEEIVAQYPQIQLTVMDCSNDIGAQISNLENCVSKGFDMVIVQPIDVAATSDTINMVIDAGIPVCTVNGSNEGCERASCVDCDPVQQGSIPAEQALELVPENANVVVLLGPSGNFHSNGRREGWQQTFFDARPDVTILDEQIANWYKDEGMALMEDWIIKYGDTIDAVCSMNDAMALGCIEAAKAAGLNDILYFGVDGLADACLSIQDNELTATCVQNAYDQANAALDITSRVLAGEIEQETYLSPGELINSDNIDEWIQIHTENGQIQ</sequence>
<reference evidence="6" key="2">
    <citation type="journal article" date="2021" name="PeerJ">
        <title>Extensive microbial diversity within the chicken gut microbiome revealed by metagenomics and culture.</title>
        <authorList>
            <person name="Gilroy R."/>
            <person name="Ravi A."/>
            <person name="Getino M."/>
            <person name="Pursley I."/>
            <person name="Horton D.L."/>
            <person name="Alikhan N.F."/>
            <person name="Baker D."/>
            <person name="Gharbi K."/>
            <person name="Hall N."/>
            <person name="Watson M."/>
            <person name="Adriaenssens E.M."/>
            <person name="Foster-Nyarko E."/>
            <person name="Jarju S."/>
            <person name="Secka A."/>
            <person name="Antonio M."/>
            <person name="Oren A."/>
            <person name="Chaudhuri R.R."/>
            <person name="La Ragione R."/>
            <person name="Hildebrand F."/>
            <person name="Pallen M.J."/>
        </authorList>
    </citation>
    <scope>NUCLEOTIDE SEQUENCE</scope>
    <source>
        <strain evidence="6">ChiHcec3-11533</strain>
    </source>
</reference>
<accession>A0A9D1ICL9</accession>
<dbReference type="Gene3D" id="3.40.50.2300">
    <property type="match status" value="2"/>
</dbReference>
<comment type="caution">
    <text evidence="6">The sequence shown here is derived from an EMBL/GenBank/DDBJ whole genome shotgun (WGS) entry which is preliminary data.</text>
</comment>
<evidence type="ECO:0000259" key="5">
    <source>
        <dbReference type="Pfam" id="PF13407"/>
    </source>
</evidence>
<evidence type="ECO:0000256" key="1">
    <source>
        <dbReference type="ARBA" id="ARBA00004196"/>
    </source>
</evidence>
<dbReference type="Pfam" id="PF13407">
    <property type="entry name" value="Peripla_BP_4"/>
    <property type="match status" value="1"/>
</dbReference>
<evidence type="ECO:0000313" key="7">
    <source>
        <dbReference type="Proteomes" id="UP000824072"/>
    </source>
</evidence>
<comment type="subcellular location">
    <subcellularLocation>
        <location evidence="1">Cell envelope</location>
    </subcellularLocation>
</comment>
<dbReference type="InterPro" id="IPR025997">
    <property type="entry name" value="SBP_2_dom"/>
</dbReference>
<dbReference type="PANTHER" id="PTHR46847">
    <property type="entry name" value="D-ALLOSE-BINDING PERIPLASMIC PROTEIN-RELATED"/>
    <property type="match status" value="1"/>
</dbReference>
<dbReference type="GO" id="GO:0030246">
    <property type="term" value="F:carbohydrate binding"/>
    <property type="evidence" value="ECO:0007669"/>
    <property type="project" value="UniProtKB-ARBA"/>
</dbReference>
<dbReference type="PANTHER" id="PTHR46847:SF1">
    <property type="entry name" value="D-ALLOSE-BINDING PERIPLASMIC PROTEIN-RELATED"/>
    <property type="match status" value="1"/>
</dbReference>
<dbReference type="SUPFAM" id="SSF53822">
    <property type="entry name" value="Periplasmic binding protein-like I"/>
    <property type="match status" value="1"/>
</dbReference>
<protein>
    <submittedName>
        <fullName evidence="6">Sugar ABC transporter substrate-binding protein</fullName>
    </submittedName>
</protein>
<dbReference type="CDD" id="cd01536">
    <property type="entry name" value="PBP1_ABC_sugar_binding-like"/>
    <property type="match status" value="1"/>
</dbReference>
<feature type="domain" description="Periplasmic binding protein" evidence="5">
    <location>
        <begin position="28"/>
        <end position="283"/>
    </location>
</feature>
<organism evidence="6 7">
    <name type="scientific">Candidatus Pullichristensenella excrementigallinarum</name>
    <dbReference type="NCBI Taxonomy" id="2840907"/>
    <lineage>
        <taxon>Bacteria</taxon>
        <taxon>Bacillati</taxon>
        <taxon>Bacillota</taxon>
        <taxon>Clostridia</taxon>
        <taxon>Candidatus Pullichristensenella</taxon>
    </lineage>
</organism>
<name>A0A9D1ICL9_9FIRM</name>
<dbReference type="AlphaFoldDB" id="A0A9D1ICL9"/>
<dbReference type="InterPro" id="IPR028082">
    <property type="entry name" value="Peripla_BP_I"/>
</dbReference>
<reference evidence="6" key="1">
    <citation type="submission" date="2020-10" db="EMBL/GenBank/DDBJ databases">
        <authorList>
            <person name="Gilroy R."/>
        </authorList>
    </citation>
    <scope>NUCLEOTIDE SEQUENCE</scope>
    <source>
        <strain evidence="6">ChiHcec3-11533</strain>
    </source>
</reference>
<proteinExistence type="inferred from homology"/>
<evidence type="ECO:0000256" key="2">
    <source>
        <dbReference type="ARBA" id="ARBA00007639"/>
    </source>
</evidence>
<gene>
    <name evidence="6" type="ORF">IAB02_07980</name>
</gene>
<dbReference type="Proteomes" id="UP000824072">
    <property type="component" value="Unassembled WGS sequence"/>
</dbReference>
<feature type="chain" id="PRO_5039446493" evidence="4">
    <location>
        <begin position="22"/>
        <end position="315"/>
    </location>
</feature>
<evidence type="ECO:0000313" key="6">
    <source>
        <dbReference type="EMBL" id="HIU34485.1"/>
    </source>
</evidence>
<feature type="signal peptide" evidence="4">
    <location>
        <begin position="1"/>
        <end position="21"/>
    </location>
</feature>
<evidence type="ECO:0000256" key="4">
    <source>
        <dbReference type="SAM" id="SignalP"/>
    </source>
</evidence>
<dbReference type="EMBL" id="DVMU01000181">
    <property type="protein sequence ID" value="HIU34485.1"/>
    <property type="molecule type" value="Genomic_DNA"/>
</dbReference>
<comment type="similarity">
    <text evidence="2">Belongs to the bacterial solute-binding protein 2 family.</text>
</comment>
<dbReference type="GO" id="GO:0030313">
    <property type="term" value="C:cell envelope"/>
    <property type="evidence" value="ECO:0007669"/>
    <property type="project" value="UniProtKB-SubCell"/>
</dbReference>
<evidence type="ECO:0000256" key="3">
    <source>
        <dbReference type="ARBA" id="ARBA00022729"/>
    </source>
</evidence>